<accession>A0A9N9PFQ2</accession>
<dbReference type="OrthoDB" id="3630276at2759"/>
<organism evidence="4 5">
    <name type="scientific">Hymenoscyphus fraxineus</name>
    <dbReference type="NCBI Taxonomy" id="746836"/>
    <lineage>
        <taxon>Eukaryota</taxon>
        <taxon>Fungi</taxon>
        <taxon>Dikarya</taxon>
        <taxon>Ascomycota</taxon>
        <taxon>Pezizomycotina</taxon>
        <taxon>Leotiomycetes</taxon>
        <taxon>Helotiales</taxon>
        <taxon>Helotiaceae</taxon>
        <taxon>Hymenoscyphus</taxon>
    </lineage>
</organism>
<feature type="signal peptide" evidence="3">
    <location>
        <begin position="1"/>
        <end position="21"/>
    </location>
</feature>
<feature type="transmembrane region" description="Helical" evidence="2">
    <location>
        <begin position="203"/>
        <end position="225"/>
    </location>
</feature>
<keyword evidence="3" id="KW-0732">Signal</keyword>
<evidence type="ECO:0000313" key="5">
    <source>
        <dbReference type="Proteomes" id="UP000696280"/>
    </source>
</evidence>
<feature type="region of interest" description="Disordered" evidence="1">
    <location>
        <begin position="259"/>
        <end position="319"/>
    </location>
</feature>
<dbReference type="EMBL" id="CAJVRL010000038">
    <property type="protein sequence ID" value="CAG8950704.1"/>
    <property type="molecule type" value="Genomic_DNA"/>
</dbReference>
<dbReference type="Proteomes" id="UP000696280">
    <property type="component" value="Unassembled WGS sequence"/>
</dbReference>
<keyword evidence="2" id="KW-0812">Transmembrane</keyword>
<name>A0A9N9PFQ2_9HELO</name>
<evidence type="ECO:0008006" key="6">
    <source>
        <dbReference type="Google" id="ProtNLM"/>
    </source>
</evidence>
<evidence type="ECO:0000256" key="3">
    <source>
        <dbReference type="SAM" id="SignalP"/>
    </source>
</evidence>
<protein>
    <recommendedName>
        <fullName evidence="6">Extracellular membrane protein CFEM domain-containing protein</fullName>
    </recommendedName>
</protein>
<feature type="chain" id="PRO_5040380036" description="Extracellular membrane protein CFEM domain-containing protein" evidence="3">
    <location>
        <begin position="22"/>
        <end position="319"/>
    </location>
</feature>
<dbReference type="AlphaFoldDB" id="A0A9N9PFQ2"/>
<sequence>MRYSFITTGFLAAASAVSAAADKRCGQLSVEELVASNPCGDQAQISECLNKVNVLNLEEVFPCFVNSGCSEHDATFFVAGCTSTNASPRPDLKRNEAAPTGNGGKRAEVIPRQAQTTAAPTGAAQPVTGKDGPGPLTNCSTTYTTSLEVCVTSTNTAGLVVGSQCSQGAITTSSCHPAMICFNDASDNALRVCMIRKDDLSTGGLVVSLAFSIALVGTIGSLFAMSRIEKSKAKKEARERAALLGGDKSAMEDVETAKPYRIGGGGESNDNEADISSIPSNAPKIKLHKGIDGLEQQGGAGGQHWSNDYAAQGGAGNRL</sequence>
<evidence type="ECO:0000313" key="4">
    <source>
        <dbReference type="EMBL" id="CAG8950704.1"/>
    </source>
</evidence>
<keyword evidence="2" id="KW-1133">Transmembrane helix</keyword>
<feature type="region of interest" description="Disordered" evidence="1">
    <location>
        <begin position="88"/>
        <end position="108"/>
    </location>
</feature>
<keyword evidence="5" id="KW-1185">Reference proteome</keyword>
<evidence type="ECO:0000256" key="1">
    <source>
        <dbReference type="SAM" id="MobiDB-lite"/>
    </source>
</evidence>
<reference evidence="4" key="1">
    <citation type="submission" date="2021-07" db="EMBL/GenBank/DDBJ databases">
        <authorList>
            <person name="Durling M."/>
        </authorList>
    </citation>
    <scope>NUCLEOTIDE SEQUENCE</scope>
</reference>
<comment type="caution">
    <text evidence="4">The sequence shown here is derived from an EMBL/GenBank/DDBJ whole genome shotgun (WGS) entry which is preliminary data.</text>
</comment>
<keyword evidence="2" id="KW-0472">Membrane</keyword>
<proteinExistence type="predicted"/>
<evidence type="ECO:0000256" key="2">
    <source>
        <dbReference type="SAM" id="Phobius"/>
    </source>
</evidence>
<gene>
    <name evidence="4" type="ORF">HYFRA_00002914</name>
</gene>